<dbReference type="OrthoDB" id="7165680at2"/>
<dbReference type="RefSeq" id="WP_113887995.1">
    <property type="nucleotide sequence ID" value="NZ_QNRK01000004.1"/>
</dbReference>
<dbReference type="Proteomes" id="UP000253529">
    <property type="component" value="Unassembled WGS sequence"/>
</dbReference>
<name>A0A366FQ51_9HYPH</name>
<keyword evidence="2" id="KW-1185">Reference proteome</keyword>
<sequence length="127" mass="13686">MFLRLMHAAAIAALIGSAGYVYGVKYRTIYAAEQLVKTRHLIGKEKDAINLLRAEHARLSRPDRIQDLADSKLGMQPLALWQIAAVEDLPGAQPKVDSIGRTLETLGLNKDNETPAVVAGGATPAAR</sequence>
<keyword evidence="1" id="KW-0132">Cell division</keyword>
<keyword evidence="1" id="KW-0131">Cell cycle</keyword>
<proteinExistence type="predicted"/>
<evidence type="ECO:0000313" key="2">
    <source>
        <dbReference type="Proteomes" id="UP000253529"/>
    </source>
</evidence>
<evidence type="ECO:0000313" key="1">
    <source>
        <dbReference type="EMBL" id="RBP16748.1"/>
    </source>
</evidence>
<gene>
    <name evidence="1" type="ORF">DFR50_10425</name>
</gene>
<protein>
    <submittedName>
        <fullName evidence="1">Cell division protein FtsL</fullName>
    </submittedName>
</protein>
<reference evidence="1 2" key="1">
    <citation type="submission" date="2018-06" db="EMBL/GenBank/DDBJ databases">
        <title>Genomic Encyclopedia of Type Strains, Phase IV (KMG-IV): sequencing the most valuable type-strain genomes for metagenomic binning, comparative biology and taxonomic classification.</title>
        <authorList>
            <person name="Goeker M."/>
        </authorList>
    </citation>
    <scope>NUCLEOTIDE SEQUENCE [LARGE SCALE GENOMIC DNA]</scope>
    <source>
        <strain evidence="1 2">DSM 24875</strain>
    </source>
</reference>
<dbReference type="AlphaFoldDB" id="A0A366FQ51"/>
<comment type="caution">
    <text evidence="1">The sequence shown here is derived from an EMBL/GenBank/DDBJ whole genome shotgun (WGS) entry which is preliminary data.</text>
</comment>
<accession>A0A366FQ51</accession>
<dbReference type="GO" id="GO:0051301">
    <property type="term" value="P:cell division"/>
    <property type="evidence" value="ECO:0007669"/>
    <property type="project" value="UniProtKB-KW"/>
</dbReference>
<organism evidence="1 2">
    <name type="scientific">Roseiarcus fermentans</name>
    <dbReference type="NCBI Taxonomy" id="1473586"/>
    <lineage>
        <taxon>Bacteria</taxon>
        <taxon>Pseudomonadati</taxon>
        <taxon>Pseudomonadota</taxon>
        <taxon>Alphaproteobacteria</taxon>
        <taxon>Hyphomicrobiales</taxon>
        <taxon>Roseiarcaceae</taxon>
        <taxon>Roseiarcus</taxon>
    </lineage>
</organism>
<dbReference type="EMBL" id="QNRK01000004">
    <property type="protein sequence ID" value="RBP16748.1"/>
    <property type="molecule type" value="Genomic_DNA"/>
</dbReference>